<feature type="chain" id="PRO_5039122371" description="SLH domain-containing protein" evidence="3">
    <location>
        <begin position="26"/>
        <end position="1252"/>
    </location>
</feature>
<dbReference type="AlphaFoldDB" id="A0A4Q0I842"/>
<sequence>MRRLRRLAVALLTVALILTSMPAVFADNSSTISNADKAAALKDLGLYAGQDSNDPKVGLENALTTQDSLIFLAKLFGYNDAANALSADQVAEALAKFDDAASISEYAKNVVAYSAANGILSGSTQDGKFFVGAKDTVTAARFATFMLKQMGYTVADYKVSVEKLAETKGSKVDATLAGDLYRDDAVGVMYGALTAEKASGKTVIADIVDDNADLKAKAEKLGLLEVAPVVTEDLAVESVKALNCKQIEIKFNQEMDIDSAESEESYEILDNGENKVELGDNSASLDSDKKTVIITLNKNVADRLTNPSKVKVKVKQDIKAANEKNLGEDAEYEVEVQDGIIPTVTSVKATGNKNIRITFSEPIYDKGNDNSIDTTNFAVKSGTYTYYVSNATLEDNNVIDLTVGTKLIEGPVTVTVNDAGMDNPNCIMDYADYKVFKQEITFDYVNDTSVAVITVKSATKNKVVLHFSKPVKGSDITLYHSVKEVASNGALVKGVANASDITFEFKESKLPSGNVNLYLVNSTDDKKKLSDYYDIKIPDQIITCTVVIDETGPTYVSNKVYSNEYIKIQFNEELDEEVAKDTKNYEIKKYKDNTVISFSTELDPSGKIVKLIVDPKLEDNTEYQVTIKKAQDISGNKSENVAVFTFTTGDNKPPEVIKDPKIYPHCSAIPQDGKIFIVFSEPMNESQMLDKANYMVLIDEGKNYVELSGDDKITKVSDRIVEIYIKELDNKNDPTIRPSVKIAPIMDLANKRLNGSVDAVTVDSIGSDHIITVRSVESNVVVLNFSKPVKGSNIKLYYSQKGNESYKAEVSKADYSDEITFRFNRSLPVGKLKLFLVNSETEDEKLVDRDGIYVPDQSLTCEVEEIPTPTRKASTNTKTPTDTDAPVVKQIILNENKGITIKFNERLDAATATNPDNYVVKTPSDIQSEKISLSASIDSSGRTVELKFDTLLEGLTEYQLVIKEYKDVYGNKNKSEYIYPFTTLECIYPEVVMDPENGQYCFTVPEEGFIYIIYSEAMNEDQMLDKENYQVSIDEGNNFIALGDDDAITKVNEWTVQIYFKEFKGTNIAPYVKIAPITDLAGNKLYDSDEHYIVEGIEPEYVCISGAYLIASNKILITFNKEMKSVEVSDIVIKLTTQDSVYAIGCESNAINSLGQTEVVLILNKGLPTDAEDDAGEPIYIYTADNTSSVSKWGSKLAPGNYYGILNDWTPPEIAMWDHSNDESTPEIALRGSGSNHPLIFTAYSYNLNVKK</sequence>
<evidence type="ECO:0000313" key="5">
    <source>
        <dbReference type="EMBL" id="RXE60606.1"/>
    </source>
</evidence>
<comment type="caution">
    <text evidence="5">The sequence shown here is derived from an EMBL/GenBank/DDBJ whole genome shotgun (WGS) entry which is preliminary data.</text>
</comment>
<dbReference type="OrthoDB" id="1736087at2"/>
<dbReference type="Gene3D" id="2.60.40.1220">
    <property type="match status" value="4"/>
</dbReference>
<proteinExistence type="predicted"/>
<evidence type="ECO:0000256" key="3">
    <source>
        <dbReference type="SAM" id="SignalP"/>
    </source>
</evidence>
<feature type="signal peptide" evidence="3">
    <location>
        <begin position="1"/>
        <end position="25"/>
    </location>
</feature>
<dbReference type="RefSeq" id="WP_128705629.1">
    <property type="nucleotide sequence ID" value="NZ_RLII01000001.1"/>
</dbReference>
<feature type="domain" description="SLH" evidence="4">
    <location>
        <begin position="94"/>
        <end position="160"/>
    </location>
</feature>
<dbReference type="InterPro" id="IPR032812">
    <property type="entry name" value="SbsA_Ig"/>
</dbReference>
<reference evidence="6" key="1">
    <citation type="submission" date="2018-11" db="EMBL/GenBank/DDBJ databases">
        <title>Genome sequencing of a novel mesophilic and cellulolytic organism within the genus Hungateiclostridium.</title>
        <authorList>
            <person name="Rettenmaier R."/>
            <person name="Liebl W."/>
            <person name="Zverlov V."/>
        </authorList>
    </citation>
    <scope>NUCLEOTIDE SEQUENCE [LARGE SCALE GENOMIC DNA]</scope>
    <source>
        <strain evidence="6">N2K1</strain>
    </source>
</reference>
<dbReference type="PROSITE" id="PS51272">
    <property type="entry name" value="SLH"/>
    <property type="match status" value="1"/>
</dbReference>
<name>A0A4Q0I842_9FIRM</name>
<organism evidence="5 6">
    <name type="scientific">Acetivibrio mesophilus</name>
    <dbReference type="NCBI Taxonomy" id="2487273"/>
    <lineage>
        <taxon>Bacteria</taxon>
        <taxon>Bacillati</taxon>
        <taxon>Bacillota</taxon>
        <taxon>Clostridia</taxon>
        <taxon>Eubacteriales</taxon>
        <taxon>Oscillospiraceae</taxon>
        <taxon>Acetivibrio</taxon>
    </lineage>
</organism>
<protein>
    <recommendedName>
        <fullName evidence="4">SLH domain-containing protein</fullName>
    </recommendedName>
</protein>
<dbReference type="Proteomes" id="UP000289166">
    <property type="component" value="Unassembled WGS sequence"/>
</dbReference>
<dbReference type="InterPro" id="IPR001119">
    <property type="entry name" value="SLH_dom"/>
</dbReference>
<evidence type="ECO:0000259" key="4">
    <source>
        <dbReference type="PROSITE" id="PS51272"/>
    </source>
</evidence>
<gene>
    <name evidence="5" type="ORF">EFD62_01350</name>
</gene>
<evidence type="ECO:0000256" key="1">
    <source>
        <dbReference type="ARBA" id="ARBA00022729"/>
    </source>
</evidence>
<dbReference type="InterPro" id="IPR014755">
    <property type="entry name" value="Cu-Rt/internalin_Ig-like"/>
</dbReference>
<accession>A0A4Q0I842</accession>
<evidence type="ECO:0000256" key="2">
    <source>
        <dbReference type="ARBA" id="ARBA00022737"/>
    </source>
</evidence>
<keyword evidence="6" id="KW-1185">Reference proteome</keyword>
<dbReference type="Pfam" id="PF13205">
    <property type="entry name" value="Big_5"/>
    <property type="match status" value="2"/>
</dbReference>
<keyword evidence="1 3" id="KW-0732">Signal</keyword>
<evidence type="ECO:0000313" key="6">
    <source>
        <dbReference type="Proteomes" id="UP000289166"/>
    </source>
</evidence>
<keyword evidence="2" id="KW-0677">Repeat</keyword>
<dbReference type="EMBL" id="RLII01000001">
    <property type="protein sequence ID" value="RXE60606.1"/>
    <property type="molecule type" value="Genomic_DNA"/>
</dbReference>